<dbReference type="InterPro" id="IPR036875">
    <property type="entry name" value="Znf_CCHC_sf"/>
</dbReference>
<dbReference type="PROSITE" id="PS50158">
    <property type="entry name" value="ZF_CCHC"/>
    <property type="match status" value="1"/>
</dbReference>
<feature type="compositionally biased region" description="Polar residues" evidence="3">
    <location>
        <begin position="1282"/>
        <end position="1294"/>
    </location>
</feature>
<evidence type="ECO:0000256" key="2">
    <source>
        <dbReference type="SAM" id="Coils"/>
    </source>
</evidence>
<evidence type="ECO:0000256" key="3">
    <source>
        <dbReference type="SAM" id="MobiDB-lite"/>
    </source>
</evidence>
<organism evidence="5 6">
    <name type="scientific">Tanacetum coccineum</name>
    <dbReference type="NCBI Taxonomy" id="301880"/>
    <lineage>
        <taxon>Eukaryota</taxon>
        <taxon>Viridiplantae</taxon>
        <taxon>Streptophyta</taxon>
        <taxon>Embryophyta</taxon>
        <taxon>Tracheophyta</taxon>
        <taxon>Spermatophyta</taxon>
        <taxon>Magnoliopsida</taxon>
        <taxon>eudicotyledons</taxon>
        <taxon>Gunneridae</taxon>
        <taxon>Pentapetalae</taxon>
        <taxon>asterids</taxon>
        <taxon>campanulids</taxon>
        <taxon>Asterales</taxon>
        <taxon>Asteraceae</taxon>
        <taxon>Asteroideae</taxon>
        <taxon>Anthemideae</taxon>
        <taxon>Anthemidinae</taxon>
        <taxon>Tanacetum</taxon>
    </lineage>
</organism>
<dbReference type="SMART" id="SM00343">
    <property type="entry name" value="ZnF_C2HC"/>
    <property type="match status" value="1"/>
</dbReference>
<dbReference type="Proteomes" id="UP001151760">
    <property type="component" value="Unassembled WGS sequence"/>
</dbReference>
<accession>A0ABQ4ZH99</accession>
<dbReference type="Pfam" id="PF07727">
    <property type="entry name" value="RVT_2"/>
    <property type="match status" value="1"/>
</dbReference>
<feature type="region of interest" description="Disordered" evidence="3">
    <location>
        <begin position="153"/>
        <end position="182"/>
    </location>
</feature>
<keyword evidence="6" id="KW-1185">Reference proteome</keyword>
<feature type="region of interest" description="Disordered" evidence="3">
    <location>
        <begin position="76"/>
        <end position="133"/>
    </location>
</feature>
<dbReference type="InterPro" id="IPR001878">
    <property type="entry name" value="Znf_CCHC"/>
</dbReference>
<feature type="compositionally biased region" description="Low complexity" evidence="3">
    <location>
        <begin position="153"/>
        <end position="165"/>
    </location>
</feature>
<feature type="compositionally biased region" description="Polar residues" evidence="3">
    <location>
        <begin position="1302"/>
        <end position="1316"/>
    </location>
</feature>
<comment type="caution">
    <text evidence="5">The sequence shown here is derived from an EMBL/GenBank/DDBJ whole genome shotgun (WGS) entry which is preliminary data.</text>
</comment>
<feature type="region of interest" description="Disordered" evidence="3">
    <location>
        <begin position="1435"/>
        <end position="1473"/>
    </location>
</feature>
<reference evidence="5" key="1">
    <citation type="journal article" date="2022" name="Int. J. Mol. Sci.">
        <title>Draft Genome of Tanacetum Coccineum: Genomic Comparison of Closely Related Tanacetum-Family Plants.</title>
        <authorList>
            <person name="Yamashiro T."/>
            <person name="Shiraishi A."/>
            <person name="Nakayama K."/>
            <person name="Satake H."/>
        </authorList>
    </citation>
    <scope>NUCLEOTIDE SEQUENCE</scope>
</reference>
<feature type="compositionally biased region" description="Polar residues" evidence="3">
    <location>
        <begin position="1463"/>
        <end position="1473"/>
    </location>
</feature>
<feature type="region of interest" description="Disordered" evidence="3">
    <location>
        <begin position="1282"/>
        <end position="1316"/>
    </location>
</feature>
<feature type="compositionally biased region" description="Low complexity" evidence="3">
    <location>
        <begin position="1861"/>
        <end position="1872"/>
    </location>
</feature>
<feature type="domain" description="CCHC-type" evidence="4">
    <location>
        <begin position="210"/>
        <end position="225"/>
    </location>
</feature>
<protein>
    <submittedName>
        <fullName evidence="5">Retrovirus-related pol polyprotein from transposon TNT 1-94</fullName>
    </submittedName>
</protein>
<dbReference type="Pfam" id="PF00098">
    <property type="entry name" value="zf-CCHC"/>
    <property type="match status" value="1"/>
</dbReference>
<sequence length="1925" mass="219154">MQVNVQFLQQLQPEWSRFVTIVKQQHKLDEVSYHKLFDILKQYQKEVNELRAERMAKNANPLALVATAQTLQDPYYQTSKPHKSYAPTSKASLPTRSHATTRYKGKEIAKPITPPSESASEEDSDPEQAQKDKDMQKNLALIAKYFKKLYKPTNNNLRTSSNTRNKNVDTTPRYKNDNQTGQFGNQRAVNVVGARETVGGPVVQQSGIQCFNCKEFGHYAKECRKPKRVKDSTYHKEKMLLCKQAEKGVQLQAEQSDWLADTDEEIDEQELEAHYSYMAKIQEVPNADSGTDAEPLEQVQYDTDDNVFANDIQHFDQSESISNTCAVETGDSNVTPDSPDMCDNDIQDDQNDVECDDERVALANLIANLKLDVDENKKIQKQLKKANATLTQELTECKSILAETSRTLGESNSIRDSCLVALQNKQTEFERYKAFNDRTVDYDKLERRLNETLGLLAQKEIDIKESLKVKAYEISVVKEKHDELVKQSLLTKSHYEGLVKEKTKVITDLKLKEEKDIDKMISMENQLKFLNEIVYKRSQSIQTIHMLAPKCPTFNGRPTFANPRYLKKAQNEIPCLYAILHDQSDPANRLVPDREETLTLDNESRLKLNKDLVKPFDYTKLNILYEIFKPPTQHYEIYFAQENEIRKKMWRKSFVKTKPNIFKNIDFLPVSKSISKSRQAYNVMTNNINHLKEIIDQAWVKHSNDLLHLRNPTAQDMEILVKTCLMPLALKTQNDSFTFVHELKQEMHADLKYIESLKDELDELEFDKAEFSNMYDMLLQECVFKDVMCSYLQSSSDLDEITKLQCLYLHKLRECDCLAQKLSEQTEFVSKEIYTELLWSFDKLEKHSISLEIALQECQEQLKNDTVCKEKASNVFRKEREQYFEIQDLKAQLQDKNIAISELKKLIKKCNGKSVDTTFDKPSVVRQPNAQRIPKSSVLGKLAPFLKTNESEGLSKPVTPQSLPQTTTNTNPRVSTSTGVAHKTNVSRPQPRSNQMKDKVVPNTSHVKFKKTEVEEHPRISSISNQTKSVTACNDSLNSKTSNVNAVCATCGKCVFNSNHDACVSKFLKDVNARTKKPNVVPISTRKPKSQANKSVATPHKKTIASESTITNSKSYYKMLYKKTSKSWKWWIVQQYPSAYTWVPKTKRKWVPKVRNESVAKKIVQLILFIVDSGCTKHMTGNLSLLCNFVEKFLGTVHFSNDQFAPILDERKRGSVHFGRILHSVKGISCLQQENKALDYDNPDPVPELQNVSSSADTTVPLQQELDLLFGPLYDEFFNDGTSRVNKSSSPTDNSIKKDTPHSMNIQPPSEPLTPTNVHAEEINDHQAEFTNPFCTPVQEIAESSSCNVRTLNMHTFNQPQDSEYQWTKDHPLTQVRGNPSKPVQTRRQLASDPKMCMFALTVSIVEPKNIKEAMVESAWIEAIFDEIKEMSETSVANDTSGLVPQRQKASDYDNPDPAPELQNVSPSADTTVPSQQELDLLFGPLYDEFFNDEPSTPINVHAEENNDNQAEFTNPFCTPVQENVESSSRNIGNSNVHNFNQPQDSEYRWTKDHPLIEVLGNSSNAMQTRRQLATDPEMKCFALTVSIVEPKNIKEAMADSAWIEAMQEELHQFERLQVWELIDKPFGKNVIKLKWLWKNKKDEDQTVIRNKARLVAKGYAQEEGIDFEESFAPVARLEAVRIFVAYAAHKSFPIYHGCGHNFKIMASTTTKYRCIVTLSQPSQYHATPCITLVPSTSILDIISSRTLFKNRFQYSRQTNGYEMFGLQRNCSITDLNEPFLMAQLDILTKGNQSRYSKGTMIILGDAKIVKEPHHLSEPLLECVPSHTTAPAAEDALVLLPTLDEPSQPSKKRRLKKRASEAGSSASELGQAEGLNEADITNFCAELEDSMVKDEGTSIRAASVPTPRLGKRLGHPYQEEICPYV</sequence>
<feature type="compositionally biased region" description="Polar residues" evidence="3">
    <location>
        <begin position="86"/>
        <end position="100"/>
    </location>
</feature>
<dbReference type="EMBL" id="BQNB010011361">
    <property type="protein sequence ID" value="GJS89578.1"/>
    <property type="molecule type" value="Genomic_DNA"/>
</dbReference>
<dbReference type="SUPFAM" id="SSF57756">
    <property type="entry name" value="Retrovirus zinc finger-like domains"/>
    <property type="match status" value="1"/>
</dbReference>
<evidence type="ECO:0000256" key="1">
    <source>
        <dbReference type="PROSITE-ProRule" id="PRU00047"/>
    </source>
</evidence>
<evidence type="ECO:0000313" key="6">
    <source>
        <dbReference type="Proteomes" id="UP001151760"/>
    </source>
</evidence>
<feature type="region of interest" description="Disordered" evidence="3">
    <location>
        <begin position="950"/>
        <end position="998"/>
    </location>
</feature>
<feature type="coiled-coil region" evidence="2">
    <location>
        <begin position="33"/>
        <end position="60"/>
    </location>
</feature>
<evidence type="ECO:0000259" key="4">
    <source>
        <dbReference type="PROSITE" id="PS50158"/>
    </source>
</evidence>
<keyword evidence="2" id="KW-0175">Coiled coil</keyword>
<proteinExistence type="predicted"/>
<keyword evidence="1" id="KW-0862">Zinc</keyword>
<keyword evidence="1" id="KW-0479">Metal-binding</keyword>
<gene>
    <name evidence="5" type="ORF">Tco_0772214</name>
</gene>
<dbReference type="InterPro" id="IPR013103">
    <property type="entry name" value="RVT_2"/>
</dbReference>
<evidence type="ECO:0000313" key="5">
    <source>
        <dbReference type="EMBL" id="GJS89578.1"/>
    </source>
</evidence>
<feature type="compositionally biased region" description="Polar residues" evidence="3">
    <location>
        <begin position="958"/>
        <end position="994"/>
    </location>
</feature>
<feature type="region of interest" description="Disordered" evidence="3">
    <location>
        <begin position="1844"/>
        <end position="1872"/>
    </location>
</feature>
<name>A0ABQ4ZH99_9ASTR</name>
<dbReference type="Gene3D" id="4.10.60.10">
    <property type="entry name" value="Zinc finger, CCHC-type"/>
    <property type="match status" value="1"/>
</dbReference>
<reference evidence="5" key="2">
    <citation type="submission" date="2022-01" db="EMBL/GenBank/DDBJ databases">
        <authorList>
            <person name="Yamashiro T."/>
            <person name="Shiraishi A."/>
            <person name="Satake H."/>
            <person name="Nakayama K."/>
        </authorList>
    </citation>
    <scope>NUCLEOTIDE SEQUENCE</scope>
</reference>
<keyword evidence="1" id="KW-0863">Zinc-finger</keyword>